<dbReference type="Pfam" id="PF05598">
    <property type="entry name" value="DUF772"/>
    <property type="match status" value="1"/>
</dbReference>
<name>A0ABY9RVY3_9ACTN</name>
<sequence length="562" mass="61514">MLSFGEGVDVVAAEGAGDVPAETVRVARAAFPKGSLAIRLRDELGVLFTDGQFADLFPSRGKPAWSPGRLALVSVLQFVEGLSDRQAADAVRARIDFKYALGLELTDPGFDYSVLSEFRSRLVAAGSGQDIFDRVLAAAREKGLLRAGGRARTDSTHVLGAIRSLNRLEFVIETLRAALNAVAAAAPEWLSAHADPQWFDRYADRPEDYWLPKKPSERTELAELTGTDGMRLLRDVFTSPGAPAWLREVPAVGILRAAWVQQYVTDADGQVRWRDPKDCPPGAKRLVTPYDTEVRASLKRDVKWDGFKVHLTETREPGTPNLITHVLTTDATIPDIKATETVHDALADQGLLPGEHLLDAGYVDGRRLVTAQRHGITVTGPVAGDTTAQASGAFAQDAFTVDWESKTVTCPSGQTNVVWRDTTSHRDTPVVRARFAARHCNPCSDRQHCTSSPNGRMITLRPREEHEAIRAARAAQGTPAWRTAYAARNGIEGTISQAVHALGLRQCRYRGLAKTRLQHQLTATALNLTRIDAWTRGEPRARTRTSHLERLRPAEITLGGTN</sequence>
<dbReference type="InterPro" id="IPR025668">
    <property type="entry name" value="Tnp_DDE_dom"/>
</dbReference>
<dbReference type="EMBL" id="CP133762">
    <property type="protein sequence ID" value="WMX45919.1"/>
    <property type="molecule type" value="Genomic_DNA"/>
</dbReference>
<protein>
    <submittedName>
        <fullName evidence="3">IS1182 family transposase</fullName>
    </submittedName>
</protein>
<dbReference type="Pfam" id="PF13751">
    <property type="entry name" value="DDE_Tnp_1_6"/>
    <property type="match status" value="1"/>
</dbReference>
<feature type="domain" description="Transposase DDE" evidence="2">
    <location>
        <begin position="409"/>
        <end position="531"/>
    </location>
</feature>
<dbReference type="InterPro" id="IPR008490">
    <property type="entry name" value="Transposase_InsH_N"/>
</dbReference>
<gene>
    <name evidence="3" type="ORF">RGF97_15150</name>
</gene>
<reference evidence="3 4" key="1">
    <citation type="submission" date="2023-09" db="EMBL/GenBank/DDBJ databases">
        <title>Complete genome of Streptomyces roseicoloratus T14.</title>
        <authorList>
            <person name="Bashizi T."/>
            <person name="Kim M.-J."/>
            <person name="Lee G."/>
            <person name="Tagele S.B."/>
            <person name="Shin J.-H."/>
        </authorList>
    </citation>
    <scope>NUCLEOTIDE SEQUENCE [LARGE SCALE GENOMIC DNA]</scope>
    <source>
        <strain evidence="3 4">T14</strain>
    </source>
</reference>
<dbReference type="PANTHER" id="PTHR35604:SF2">
    <property type="entry name" value="TRANSPOSASE INSH FOR INSERTION SEQUENCE ELEMENT IS5A-RELATED"/>
    <property type="match status" value="1"/>
</dbReference>
<evidence type="ECO:0000313" key="4">
    <source>
        <dbReference type="Proteomes" id="UP001250858"/>
    </source>
</evidence>
<dbReference type="Proteomes" id="UP001250858">
    <property type="component" value="Chromosome"/>
</dbReference>
<evidence type="ECO:0000259" key="1">
    <source>
        <dbReference type="Pfam" id="PF05598"/>
    </source>
</evidence>
<dbReference type="InterPro" id="IPR047629">
    <property type="entry name" value="IS1182_transpos"/>
</dbReference>
<evidence type="ECO:0000313" key="3">
    <source>
        <dbReference type="EMBL" id="WMX45919.1"/>
    </source>
</evidence>
<feature type="domain" description="Transposase InsH N-terminal" evidence="1">
    <location>
        <begin position="30"/>
        <end position="121"/>
    </location>
</feature>
<accession>A0ABY9RVY3</accession>
<organism evidence="3 4">
    <name type="scientific">Streptomyces roseicoloratus</name>
    <dbReference type="NCBI Taxonomy" id="2508722"/>
    <lineage>
        <taxon>Bacteria</taxon>
        <taxon>Bacillati</taxon>
        <taxon>Actinomycetota</taxon>
        <taxon>Actinomycetes</taxon>
        <taxon>Kitasatosporales</taxon>
        <taxon>Streptomycetaceae</taxon>
        <taxon>Streptomyces</taxon>
    </lineage>
</organism>
<proteinExistence type="predicted"/>
<evidence type="ECO:0000259" key="2">
    <source>
        <dbReference type="Pfam" id="PF13751"/>
    </source>
</evidence>
<dbReference type="NCBIfam" id="NF033551">
    <property type="entry name" value="transpos_IS1182"/>
    <property type="match status" value="1"/>
</dbReference>
<dbReference type="PANTHER" id="PTHR35604">
    <property type="entry name" value="TRANSPOSASE INSH FOR INSERTION SEQUENCE ELEMENT IS5A-RELATED"/>
    <property type="match status" value="1"/>
</dbReference>
<keyword evidence="4" id="KW-1185">Reference proteome</keyword>